<dbReference type="RefSeq" id="WP_188516441.1">
    <property type="nucleotide sequence ID" value="NZ_BMES01000001.1"/>
</dbReference>
<dbReference type="InterPro" id="IPR008407">
    <property type="entry name" value="Brnchd-chn_aa_trnsp_AzlD"/>
</dbReference>
<proteinExistence type="predicted"/>
<comment type="caution">
    <text evidence="2">The sequence shown here is derived from an EMBL/GenBank/DDBJ whole genome shotgun (WGS) entry which is preliminary data.</text>
</comment>
<reference evidence="2" key="2">
    <citation type="submission" date="2020-09" db="EMBL/GenBank/DDBJ databases">
        <authorList>
            <person name="Sun Q."/>
            <person name="Zhou Y."/>
        </authorList>
    </citation>
    <scope>NUCLEOTIDE SEQUENCE</scope>
    <source>
        <strain evidence="2">CGMCC 1.12214</strain>
    </source>
</reference>
<reference evidence="2" key="1">
    <citation type="journal article" date="2014" name="Int. J. Syst. Evol. Microbiol.">
        <title>Complete genome sequence of Corynebacterium casei LMG S-19264T (=DSM 44701T), isolated from a smear-ripened cheese.</title>
        <authorList>
            <consortium name="US DOE Joint Genome Institute (JGI-PGF)"/>
            <person name="Walter F."/>
            <person name="Albersmeier A."/>
            <person name="Kalinowski J."/>
            <person name="Ruckert C."/>
        </authorList>
    </citation>
    <scope>NUCLEOTIDE SEQUENCE</scope>
    <source>
        <strain evidence="2">CGMCC 1.12214</strain>
    </source>
</reference>
<accession>A0A917MGW0</accession>
<keyword evidence="3" id="KW-1185">Reference proteome</keyword>
<evidence type="ECO:0000313" key="3">
    <source>
        <dbReference type="Proteomes" id="UP000603912"/>
    </source>
</evidence>
<organism evidence="2 3">
    <name type="scientific">Alsobacter metallidurans</name>
    <dbReference type="NCBI Taxonomy" id="340221"/>
    <lineage>
        <taxon>Bacteria</taxon>
        <taxon>Pseudomonadati</taxon>
        <taxon>Pseudomonadota</taxon>
        <taxon>Alphaproteobacteria</taxon>
        <taxon>Hyphomicrobiales</taxon>
        <taxon>Alsobacteraceae</taxon>
        <taxon>Alsobacter</taxon>
    </lineage>
</organism>
<sequence>MGEGAYLGFSAGSLAAILAMALASYLCRVLGVILMAHVPLTTPVRRGLAALPGSIIVAIIAPLVVRGGPAALAALGAALVSMLIRRNELLALAVGLTVVTILRALGV</sequence>
<evidence type="ECO:0000313" key="2">
    <source>
        <dbReference type="EMBL" id="GGH11323.1"/>
    </source>
</evidence>
<dbReference type="Pfam" id="PF05437">
    <property type="entry name" value="AzlD"/>
    <property type="match status" value="1"/>
</dbReference>
<name>A0A917MGW0_9HYPH</name>
<gene>
    <name evidence="2" type="ORF">GCM10007036_08290</name>
</gene>
<keyword evidence="1" id="KW-0472">Membrane</keyword>
<feature type="transmembrane region" description="Helical" evidence="1">
    <location>
        <begin position="89"/>
        <end position="106"/>
    </location>
</feature>
<keyword evidence="1" id="KW-1133">Transmembrane helix</keyword>
<keyword evidence="1" id="KW-0812">Transmembrane</keyword>
<dbReference type="EMBL" id="BMES01000001">
    <property type="protein sequence ID" value="GGH11323.1"/>
    <property type="molecule type" value="Genomic_DNA"/>
</dbReference>
<dbReference type="AlphaFoldDB" id="A0A917MGW0"/>
<feature type="transmembrane region" description="Helical" evidence="1">
    <location>
        <begin position="47"/>
        <end position="77"/>
    </location>
</feature>
<evidence type="ECO:0000256" key="1">
    <source>
        <dbReference type="SAM" id="Phobius"/>
    </source>
</evidence>
<dbReference type="Proteomes" id="UP000603912">
    <property type="component" value="Unassembled WGS sequence"/>
</dbReference>
<protein>
    <submittedName>
        <fullName evidence="2">Uncharacterized protein</fullName>
    </submittedName>
</protein>